<reference evidence="2 3" key="1">
    <citation type="submission" date="2020-08" db="EMBL/GenBank/DDBJ databases">
        <title>Genome public.</title>
        <authorList>
            <person name="Liu C."/>
            <person name="Sun Q."/>
        </authorList>
    </citation>
    <scope>NUCLEOTIDE SEQUENCE [LARGE SCALE GENOMIC DNA]</scope>
    <source>
        <strain evidence="2 3">New-38</strain>
    </source>
</reference>
<dbReference type="PANTHER" id="PTHR30432:SF1">
    <property type="entry name" value="DNA-BINDING TRANSCRIPTIONAL DUAL REGULATOR MODE"/>
    <property type="match status" value="1"/>
</dbReference>
<dbReference type="Proteomes" id="UP000660021">
    <property type="component" value="Unassembled WGS sequence"/>
</dbReference>
<evidence type="ECO:0000313" key="2">
    <source>
        <dbReference type="EMBL" id="MBC5729755.1"/>
    </source>
</evidence>
<dbReference type="RefSeq" id="WP_186962973.1">
    <property type="nucleotide sequence ID" value="NZ_JACOPR010000002.1"/>
</dbReference>
<dbReference type="InterPro" id="IPR025877">
    <property type="entry name" value="MobA-like_NTP_Trfase"/>
</dbReference>
<dbReference type="PANTHER" id="PTHR30432">
    <property type="entry name" value="TRANSCRIPTIONAL REGULATOR MODE"/>
    <property type="match status" value="1"/>
</dbReference>
<name>A0ABR7HQG7_9FIRM</name>
<dbReference type="InterPro" id="IPR051815">
    <property type="entry name" value="Molybdate_resp_trans_reg"/>
</dbReference>
<evidence type="ECO:0000313" key="3">
    <source>
        <dbReference type="Proteomes" id="UP000660021"/>
    </source>
</evidence>
<keyword evidence="3" id="KW-1185">Reference proteome</keyword>
<organism evidence="2 3">
    <name type="scientific">Pseudoflavonifractor hominis</name>
    <dbReference type="NCBI Taxonomy" id="2763059"/>
    <lineage>
        <taxon>Bacteria</taxon>
        <taxon>Bacillati</taxon>
        <taxon>Bacillota</taxon>
        <taxon>Clostridia</taxon>
        <taxon>Eubacteriales</taxon>
        <taxon>Oscillospiraceae</taxon>
        <taxon>Pseudoflavonifractor</taxon>
    </lineage>
</organism>
<dbReference type="Pfam" id="PF12804">
    <property type="entry name" value="NTP_transf_3"/>
    <property type="match status" value="1"/>
</dbReference>
<dbReference type="Gene3D" id="3.90.550.10">
    <property type="entry name" value="Spore Coat Polysaccharide Biosynthesis Protein SpsA, Chain A"/>
    <property type="match status" value="1"/>
</dbReference>
<dbReference type="EMBL" id="JACOPR010000002">
    <property type="protein sequence ID" value="MBC5729755.1"/>
    <property type="molecule type" value="Genomic_DNA"/>
</dbReference>
<keyword evidence="2" id="KW-0808">Transferase</keyword>
<protein>
    <submittedName>
        <fullName evidence="2">NTP transferase domain-containing protein</fullName>
    </submittedName>
</protein>
<evidence type="ECO:0000259" key="1">
    <source>
        <dbReference type="Pfam" id="PF12804"/>
    </source>
</evidence>
<dbReference type="InterPro" id="IPR029044">
    <property type="entry name" value="Nucleotide-diphossugar_trans"/>
</dbReference>
<feature type="domain" description="MobA-like NTP transferase" evidence="1">
    <location>
        <begin position="4"/>
        <end position="156"/>
    </location>
</feature>
<comment type="caution">
    <text evidence="2">The sequence shown here is derived from an EMBL/GenBank/DDBJ whole genome shotgun (WGS) entry which is preliminary data.</text>
</comment>
<proteinExistence type="predicted"/>
<sequence length="300" mass="32517">MTAALIIAAGQTGGARRFEPEKEVGTLSALKRSVLTFQMAGVERIAVVCDGEEDRAEKLIPHMNVVFLHSSHTGEMLESIKTGLSYLQDKCSAVLISHTDVPLFSVETVKRLLEAEGEICVPVCGGRGGHPIRLSAGQIPGVLGYDGPDGLAGAIRAAGVEKTRLEVDDEGILANVRDGRKYEHLISGYEKQGLRPGFRFQLLGDRPFYGPGAHQLLHLTEETGSLMDACRLMGISYSKGRKIISNLERHMDCPVLERTRGGKSGGASTVTEAGKALMETYGAFCQEAEEYLTQLFSKYF</sequence>
<dbReference type="GO" id="GO:0016740">
    <property type="term" value="F:transferase activity"/>
    <property type="evidence" value="ECO:0007669"/>
    <property type="project" value="UniProtKB-KW"/>
</dbReference>
<dbReference type="SUPFAM" id="SSF46785">
    <property type="entry name" value="Winged helix' DNA-binding domain"/>
    <property type="match status" value="1"/>
</dbReference>
<accession>A0ABR7HQG7</accession>
<dbReference type="SUPFAM" id="SSF53448">
    <property type="entry name" value="Nucleotide-diphospho-sugar transferases"/>
    <property type="match status" value="1"/>
</dbReference>
<dbReference type="InterPro" id="IPR036388">
    <property type="entry name" value="WH-like_DNA-bd_sf"/>
</dbReference>
<dbReference type="Gene3D" id="1.10.10.10">
    <property type="entry name" value="Winged helix-like DNA-binding domain superfamily/Winged helix DNA-binding domain"/>
    <property type="match status" value="1"/>
</dbReference>
<dbReference type="InterPro" id="IPR036390">
    <property type="entry name" value="WH_DNA-bd_sf"/>
</dbReference>
<gene>
    <name evidence="2" type="ORF">H8S34_02770</name>
</gene>